<sequence>MRPQAALRLLKPGNETYAITEAVQKVAESFKCKPVEGMLSHQLKQFKIDGEKTIIQNPNDAQRKEHEKFELDKHEVYAMDVLIGTGKASVKKQTQECRSIRRQMKFTS</sequence>
<evidence type="ECO:0000313" key="2">
    <source>
        <dbReference type="EMBL" id="KAJ8985785.1"/>
    </source>
</evidence>
<organism evidence="2 3">
    <name type="scientific">Molorchus minor</name>
    <dbReference type="NCBI Taxonomy" id="1323400"/>
    <lineage>
        <taxon>Eukaryota</taxon>
        <taxon>Metazoa</taxon>
        <taxon>Ecdysozoa</taxon>
        <taxon>Arthropoda</taxon>
        <taxon>Hexapoda</taxon>
        <taxon>Insecta</taxon>
        <taxon>Pterygota</taxon>
        <taxon>Neoptera</taxon>
        <taxon>Endopterygota</taxon>
        <taxon>Coleoptera</taxon>
        <taxon>Polyphaga</taxon>
        <taxon>Cucujiformia</taxon>
        <taxon>Chrysomeloidea</taxon>
        <taxon>Cerambycidae</taxon>
        <taxon>Lamiinae</taxon>
        <taxon>Monochamini</taxon>
        <taxon>Molorchus</taxon>
    </lineage>
</organism>
<evidence type="ECO:0000313" key="3">
    <source>
        <dbReference type="Proteomes" id="UP001162164"/>
    </source>
</evidence>
<comment type="caution">
    <text evidence="2">The sequence shown here is derived from an EMBL/GenBank/DDBJ whole genome shotgun (WGS) entry which is preliminary data.</text>
</comment>
<dbReference type="InterPro" id="IPR036005">
    <property type="entry name" value="Creatinase/aminopeptidase-like"/>
</dbReference>
<dbReference type="EMBL" id="JAPWTJ010000009">
    <property type="protein sequence ID" value="KAJ8985785.1"/>
    <property type="molecule type" value="Genomic_DNA"/>
</dbReference>
<dbReference type="InterPro" id="IPR047113">
    <property type="entry name" value="PA2G4/ARX1"/>
</dbReference>
<proteinExistence type="inferred from homology"/>
<dbReference type="SUPFAM" id="SSF55920">
    <property type="entry name" value="Creatinase/aminopeptidase"/>
    <property type="match status" value="1"/>
</dbReference>
<protein>
    <submittedName>
        <fullName evidence="2">Uncharacterized protein</fullName>
    </submittedName>
</protein>
<dbReference type="PANTHER" id="PTHR10804:SF11">
    <property type="entry name" value="PROLIFERATION-ASSOCIATED PROTEIN 2G4"/>
    <property type="match status" value="1"/>
</dbReference>
<evidence type="ECO:0000256" key="1">
    <source>
        <dbReference type="ARBA" id="ARBA00007319"/>
    </source>
</evidence>
<name>A0ABQ9K5V6_9CUCU</name>
<comment type="similarity">
    <text evidence="1">Belongs to the peptidase M24 family.</text>
</comment>
<reference evidence="2" key="1">
    <citation type="journal article" date="2023" name="Insect Mol. Biol.">
        <title>Genome sequencing provides insights into the evolution of gene families encoding plant cell wall-degrading enzymes in longhorned beetles.</title>
        <authorList>
            <person name="Shin N.R."/>
            <person name="Okamura Y."/>
            <person name="Kirsch R."/>
            <person name="Pauchet Y."/>
        </authorList>
    </citation>
    <scope>NUCLEOTIDE SEQUENCE</scope>
    <source>
        <strain evidence="2">MMC_N1</strain>
    </source>
</reference>
<dbReference type="Gene3D" id="3.90.230.10">
    <property type="entry name" value="Creatinase/methionine aminopeptidase superfamily"/>
    <property type="match status" value="1"/>
</dbReference>
<gene>
    <name evidence="2" type="ORF">NQ317_014439</name>
</gene>
<dbReference type="PANTHER" id="PTHR10804">
    <property type="entry name" value="PROTEASE FAMILY M24 METHIONYL AMINOPEPTIDASE, AMINOPEPTIDASE P"/>
    <property type="match status" value="1"/>
</dbReference>
<accession>A0ABQ9K5V6</accession>
<dbReference type="Proteomes" id="UP001162164">
    <property type="component" value="Unassembled WGS sequence"/>
</dbReference>
<keyword evidence="3" id="KW-1185">Reference proteome</keyword>